<dbReference type="Proteomes" id="UP000807504">
    <property type="component" value="Unassembled WGS sequence"/>
</dbReference>
<dbReference type="Pfam" id="PF00270">
    <property type="entry name" value="DEAD"/>
    <property type="match status" value="1"/>
</dbReference>
<feature type="domain" description="Helicase ATP-binding" evidence="12">
    <location>
        <begin position="175"/>
        <end position="353"/>
    </location>
</feature>
<feature type="domain" description="DEAD-box RNA helicase Q" evidence="14">
    <location>
        <begin position="144"/>
        <end position="172"/>
    </location>
</feature>
<feature type="compositionally biased region" description="Acidic residues" evidence="11">
    <location>
        <begin position="77"/>
        <end position="89"/>
    </location>
</feature>
<evidence type="ECO:0000256" key="2">
    <source>
        <dbReference type="ARBA" id="ARBA00022741"/>
    </source>
</evidence>
<dbReference type="GO" id="GO:0005524">
    <property type="term" value="F:ATP binding"/>
    <property type="evidence" value="ECO:0007669"/>
    <property type="project" value="UniProtKB-KW"/>
</dbReference>
<evidence type="ECO:0000259" key="12">
    <source>
        <dbReference type="PROSITE" id="PS51192"/>
    </source>
</evidence>
<keyword evidence="5" id="KW-0067">ATP-binding</keyword>
<reference evidence="15" key="2">
    <citation type="submission" date="2020-06" db="EMBL/GenBank/DDBJ databases">
        <authorList>
            <person name="Sheffer M."/>
        </authorList>
    </citation>
    <scope>NUCLEOTIDE SEQUENCE</scope>
</reference>
<dbReference type="GO" id="GO:0003723">
    <property type="term" value="F:RNA binding"/>
    <property type="evidence" value="ECO:0007669"/>
    <property type="project" value="UniProtKB-KW"/>
</dbReference>
<dbReference type="PANTHER" id="PTHR47959">
    <property type="entry name" value="ATP-DEPENDENT RNA HELICASE RHLE-RELATED"/>
    <property type="match status" value="1"/>
</dbReference>
<feature type="compositionally biased region" description="Basic residues" evidence="11">
    <location>
        <begin position="96"/>
        <end position="106"/>
    </location>
</feature>
<dbReference type="SMART" id="SM00487">
    <property type="entry name" value="DEXDc"/>
    <property type="match status" value="1"/>
</dbReference>
<accession>A0A8T0FDL1</accession>
<dbReference type="InterPro" id="IPR011545">
    <property type="entry name" value="DEAD/DEAH_box_helicase_dom"/>
</dbReference>
<evidence type="ECO:0000256" key="10">
    <source>
        <dbReference type="PROSITE-ProRule" id="PRU00552"/>
    </source>
</evidence>
<evidence type="ECO:0000256" key="3">
    <source>
        <dbReference type="ARBA" id="ARBA00022801"/>
    </source>
</evidence>
<protein>
    <recommendedName>
        <fullName evidence="8">Probable ATP-dependent RNA helicase DDX52</fullName>
        <ecNumber evidence="1">3.6.4.13</ecNumber>
    </recommendedName>
</protein>
<feature type="domain" description="Helicase C-terminal" evidence="13">
    <location>
        <begin position="378"/>
        <end position="525"/>
    </location>
</feature>
<dbReference type="InterPro" id="IPR001650">
    <property type="entry name" value="Helicase_C-like"/>
</dbReference>
<evidence type="ECO:0000256" key="7">
    <source>
        <dbReference type="ARBA" id="ARBA00024355"/>
    </source>
</evidence>
<keyword evidence="16" id="KW-1185">Reference proteome</keyword>
<dbReference type="Gene3D" id="3.40.50.300">
    <property type="entry name" value="P-loop containing nucleotide triphosphate hydrolases"/>
    <property type="match status" value="2"/>
</dbReference>
<evidence type="ECO:0000256" key="8">
    <source>
        <dbReference type="ARBA" id="ARBA00044533"/>
    </source>
</evidence>
<proteinExistence type="inferred from homology"/>
<dbReference type="Pfam" id="PF00271">
    <property type="entry name" value="Helicase_C"/>
    <property type="match status" value="1"/>
</dbReference>
<evidence type="ECO:0000313" key="15">
    <source>
        <dbReference type="EMBL" id="KAF8787013.1"/>
    </source>
</evidence>
<dbReference type="InterPro" id="IPR014014">
    <property type="entry name" value="RNA_helicase_DEAD_Q_motif"/>
</dbReference>
<evidence type="ECO:0000256" key="11">
    <source>
        <dbReference type="SAM" id="MobiDB-lite"/>
    </source>
</evidence>
<dbReference type="InterPro" id="IPR027417">
    <property type="entry name" value="P-loop_NTPase"/>
</dbReference>
<dbReference type="CDD" id="cd18787">
    <property type="entry name" value="SF2_C_DEAD"/>
    <property type="match status" value="1"/>
</dbReference>
<dbReference type="InterPro" id="IPR014001">
    <property type="entry name" value="Helicase_ATP-bd"/>
</dbReference>
<dbReference type="GO" id="GO:0030490">
    <property type="term" value="P:maturation of SSU-rRNA"/>
    <property type="evidence" value="ECO:0007669"/>
    <property type="project" value="InterPro"/>
</dbReference>
<dbReference type="PROSITE" id="PS51194">
    <property type="entry name" value="HELICASE_CTER"/>
    <property type="match status" value="1"/>
</dbReference>
<feature type="compositionally biased region" description="Basic residues" evidence="11">
    <location>
        <begin position="37"/>
        <end position="54"/>
    </location>
</feature>
<dbReference type="EC" id="3.6.4.13" evidence="1"/>
<name>A0A8T0FDL1_ARGBR</name>
<feature type="short sequence motif" description="Q motif" evidence="10">
    <location>
        <begin position="144"/>
        <end position="172"/>
    </location>
</feature>
<dbReference type="CDD" id="cd17957">
    <property type="entry name" value="DEADc_DDX52"/>
    <property type="match status" value="1"/>
</dbReference>
<sequence>MATCIFPVKTQQSTRESMDGFELFSQLAFGTTLDPKKPRKRKNKLKNYKRNKRRRFEESQKEEEENVSDKNISSDDSSSDLSEDSDPESSAEVPQKPKKKAKKKRLSTMQLFKIRKEEVTHFRRVHKIYVTGEDIPDPMESFNQLVADYGVSSTILDNIKNLGYSNPTPIQMQSIPLMMHNRQILACAPTGSGKTAAFLIPLIHNLKGPEKGGIRAVILAPTRELVKQTYSFCVKLSEGTNLRPLIIENVNDVKDRPKFLRKHDILISTPNRLIYLLKNDPPSIKLNKVQWLIVDECDKLFETGKEEKSFRDQLAFIYNACDSSFLKRAMFSATYRHEVEEWCKLNLDSLVCVSIGTKNTAVESVKQELLFTGWESGKLLAIKNFLQEGFTPPCLIFVQSKERAKELYSEIAYLYSKVDVIHSDLTQEQRDKVMQNFIDGKVWILICTELMGRGMDFQDVQVVINYDFPITAIEYIHRIGRTGRAGKTGRAITYFTTDDVDNLKNIAQVIKNAGCEVPEYIMSLKSKKKKNEFQRPIKRQKISTVTTCDLQKKSKKRKLVPNSIKKKLKKKTDA</sequence>
<comment type="caution">
    <text evidence="15">The sequence shown here is derived from an EMBL/GenBank/DDBJ whole genome shotgun (WGS) entry which is preliminary data.</text>
</comment>
<comment type="similarity">
    <text evidence="7">Belongs to the DEAD box helicase family. DDX52/ROK1 subfamily.</text>
</comment>
<dbReference type="AlphaFoldDB" id="A0A8T0FDL1"/>
<keyword evidence="4 15" id="KW-0347">Helicase</keyword>
<dbReference type="GO" id="GO:0005829">
    <property type="term" value="C:cytosol"/>
    <property type="evidence" value="ECO:0007669"/>
    <property type="project" value="TreeGrafter"/>
</dbReference>
<dbReference type="PANTHER" id="PTHR47959:SF15">
    <property type="entry name" value="RNA HELICASE"/>
    <property type="match status" value="1"/>
</dbReference>
<evidence type="ECO:0000259" key="14">
    <source>
        <dbReference type="PROSITE" id="PS51195"/>
    </source>
</evidence>
<dbReference type="InterPro" id="IPR044764">
    <property type="entry name" value="DDX52/Rok1_DEADc"/>
</dbReference>
<keyword evidence="6" id="KW-0694">RNA-binding</keyword>
<feature type="region of interest" description="Disordered" evidence="11">
    <location>
        <begin position="553"/>
        <end position="574"/>
    </location>
</feature>
<dbReference type="InterPro" id="IPR050079">
    <property type="entry name" value="DEAD_box_RNA_helicase"/>
</dbReference>
<keyword evidence="2" id="KW-0547">Nucleotide-binding</keyword>
<evidence type="ECO:0000313" key="16">
    <source>
        <dbReference type="Proteomes" id="UP000807504"/>
    </source>
</evidence>
<evidence type="ECO:0000256" key="1">
    <source>
        <dbReference type="ARBA" id="ARBA00012552"/>
    </source>
</evidence>
<evidence type="ECO:0000256" key="9">
    <source>
        <dbReference type="ARBA" id="ARBA00047984"/>
    </source>
</evidence>
<dbReference type="PROSITE" id="PS51195">
    <property type="entry name" value="Q_MOTIF"/>
    <property type="match status" value="1"/>
</dbReference>
<dbReference type="EMBL" id="JABXBU010000015">
    <property type="protein sequence ID" value="KAF8787013.1"/>
    <property type="molecule type" value="Genomic_DNA"/>
</dbReference>
<dbReference type="SUPFAM" id="SSF52540">
    <property type="entry name" value="P-loop containing nucleoside triphosphate hydrolases"/>
    <property type="match status" value="2"/>
</dbReference>
<dbReference type="PROSITE" id="PS51192">
    <property type="entry name" value="HELICASE_ATP_BIND_1"/>
    <property type="match status" value="1"/>
</dbReference>
<gene>
    <name evidence="15" type="ORF">HNY73_008651</name>
</gene>
<dbReference type="GO" id="GO:0003724">
    <property type="term" value="F:RNA helicase activity"/>
    <property type="evidence" value="ECO:0007669"/>
    <property type="project" value="UniProtKB-EC"/>
</dbReference>
<evidence type="ECO:0000256" key="6">
    <source>
        <dbReference type="ARBA" id="ARBA00022884"/>
    </source>
</evidence>
<reference evidence="15" key="1">
    <citation type="journal article" date="2020" name="bioRxiv">
        <title>Chromosome-level reference genome of the European wasp spider Argiope bruennichi: a resource for studies on range expansion and evolutionary adaptation.</title>
        <authorList>
            <person name="Sheffer M.M."/>
            <person name="Hoppe A."/>
            <person name="Krehenwinkel H."/>
            <person name="Uhl G."/>
            <person name="Kuss A.W."/>
            <person name="Jensen L."/>
            <person name="Jensen C."/>
            <person name="Gillespie R.G."/>
            <person name="Hoff K.J."/>
            <person name="Prost S."/>
        </authorList>
    </citation>
    <scope>NUCLEOTIDE SEQUENCE</scope>
</reference>
<evidence type="ECO:0000259" key="13">
    <source>
        <dbReference type="PROSITE" id="PS51194"/>
    </source>
</evidence>
<dbReference type="GO" id="GO:0016787">
    <property type="term" value="F:hydrolase activity"/>
    <property type="evidence" value="ECO:0007669"/>
    <property type="project" value="UniProtKB-KW"/>
</dbReference>
<dbReference type="SMART" id="SM00490">
    <property type="entry name" value="HELICc"/>
    <property type="match status" value="1"/>
</dbReference>
<feature type="region of interest" description="Disordered" evidence="11">
    <location>
        <begin position="32"/>
        <end position="107"/>
    </location>
</feature>
<evidence type="ECO:0000256" key="4">
    <source>
        <dbReference type="ARBA" id="ARBA00022806"/>
    </source>
</evidence>
<organism evidence="15 16">
    <name type="scientific">Argiope bruennichi</name>
    <name type="common">Wasp spider</name>
    <name type="synonym">Aranea bruennichi</name>
    <dbReference type="NCBI Taxonomy" id="94029"/>
    <lineage>
        <taxon>Eukaryota</taxon>
        <taxon>Metazoa</taxon>
        <taxon>Ecdysozoa</taxon>
        <taxon>Arthropoda</taxon>
        <taxon>Chelicerata</taxon>
        <taxon>Arachnida</taxon>
        <taxon>Araneae</taxon>
        <taxon>Araneomorphae</taxon>
        <taxon>Entelegynae</taxon>
        <taxon>Araneoidea</taxon>
        <taxon>Araneidae</taxon>
        <taxon>Argiope</taxon>
    </lineage>
</organism>
<comment type="catalytic activity">
    <reaction evidence="9">
        <text>ATP + H2O = ADP + phosphate + H(+)</text>
        <dbReference type="Rhea" id="RHEA:13065"/>
        <dbReference type="ChEBI" id="CHEBI:15377"/>
        <dbReference type="ChEBI" id="CHEBI:15378"/>
        <dbReference type="ChEBI" id="CHEBI:30616"/>
        <dbReference type="ChEBI" id="CHEBI:43474"/>
        <dbReference type="ChEBI" id="CHEBI:456216"/>
        <dbReference type="EC" id="3.6.4.13"/>
    </reaction>
</comment>
<keyword evidence="3" id="KW-0378">Hydrolase</keyword>
<evidence type="ECO:0000256" key="5">
    <source>
        <dbReference type="ARBA" id="ARBA00022840"/>
    </source>
</evidence>